<keyword evidence="1" id="KW-0812">Transmembrane</keyword>
<evidence type="ECO:0000313" key="2">
    <source>
        <dbReference type="EMBL" id="MEX6466075.1"/>
    </source>
</evidence>
<protein>
    <recommendedName>
        <fullName evidence="4">Cardiolipin synthase N-terminal domain-containing protein</fullName>
    </recommendedName>
</protein>
<organism evidence="2 3">
    <name type="scientific">Dietzia cinnamea</name>
    <dbReference type="NCBI Taxonomy" id="321318"/>
    <lineage>
        <taxon>Bacteria</taxon>
        <taxon>Bacillati</taxon>
        <taxon>Actinomycetota</taxon>
        <taxon>Actinomycetes</taxon>
        <taxon>Mycobacteriales</taxon>
        <taxon>Dietziaceae</taxon>
        <taxon>Dietzia</taxon>
    </lineage>
</organism>
<evidence type="ECO:0000256" key="1">
    <source>
        <dbReference type="SAM" id="Phobius"/>
    </source>
</evidence>
<keyword evidence="1" id="KW-0472">Membrane</keyword>
<accession>A0ABV3YM96</accession>
<evidence type="ECO:0000313" key="3">
    <source>
        <dbReference type="Proteomes" id="UP001560293"/>
    </source>
</evidence>
<keyword evidence="3" id="KW-1185">Reference proteome</keyword>
<feature type="transmembrane region" description="Helical" evidence="1">
    <location>
        <begin position="18"/>
        <end position="37"/>
    </location>
</feature>
<reference evidence="3" key="1">
    <citation type="submission" date="2024-07" db="EMBL/GenBank/DDBJ databases">
        <title>Pseudomonas strain that inhibits Aeromonas fish pathogens.</title>
        <authorList>
            <person name="Wildschutte H."/>
        </authorList>
    </citation>
    <scope>NUCLEOTIDE SEQUENCE [LARGE SCALE GENOMIC DNA]</scope>
    <source>
        <strain evidence="3">n60</strain>
    </source>
</reference>
<keyword evidence="1" id="KW-1133">Transmembrane helix</keyword>
<sequence length="80" mass="8939">MTVAEAGTAAVIPLAYDIVWLLVVLVWLLIPIAIAVTERRRGASWPETFLWFMVAFLLPVVGLIVWALYRTVGARRATSR</sequence>
<evidence type="ECO:0008006" key="4">
    <source>
        <dbReference type="Google" id="ProtNLM"/>
    </source>
</evidence>
<gene>
    <name evidence="2" type="ORF">AB6N35_17360</name>
</gene>
<proteinExistence type="predicted"/>
<dbReference type="Proteomes" id="UP001560293">
    <property type="component" value="Unassembled WGS sequence"/>
</dbReference>
<comment type="caution">
    <text evidence="2">The sequence shown here is derived from an EMBL/GenBank/DDBJ whole genome shotgun (WGS) entry which is preliminary data.</text>
</comment>
<dbReference type="RefSeq" id="WP_061230042.1">
    <property type="nucleotide sequence ID" value="NZ_JAFFGT010000072.1"/>
</dbReference>
<feature type="transmembrane region" description="Helical" evidence="1">
    <location>
        <begin position="49"/>
        <end position="69"/>
    </location>
</feature>
<name>A0ABV3YM96_9ACTN</name>
<dbReference type="EMBL" id="JBFTEZ010000004">
    <property type="protein sequence ID" value="MEX6466075.1"/>
    <property type="molecule type" value="Genomic_DNA"/>
</dbReference>